<reference evidence="10 11" key="1">
    <citation type="journal article" date="2018" name="Mol. Biol. Evol.">
        <title>Broad Genomic Sampling Reveals a Smut Pathogenic Ancestry of the Fungal Clade Ustilaginomycotina.</title>
        <authorList>
            <person name="Kijpornyongpan T."/>
            <person name="Mondo S.J."/>
            <person name="Barry K."/>
            <person name="Sandor L."/>
            <person name="Lee J."/>
            <person name="Lipzen A."/>
            <person name="Pangilinan J."/>
            <person name="LaButti K."/>
            <person name="Hainaut M."/>
            <person name="Henrissat B."/>
            <person name="Grigoriev I.V."/>
            <person name="Spatafora J.W."/>
            <person name="Aime M.C."/>
        </authorList>
    </citation>
    <scope>NUCLEOTIDE SEQUENCE [LARGE SCALE GENOMIC DNA]</scope>
    <source>
        <strain evidence="10 11">MCA 4186</strain>
    </source>
</reference>
<feature type="transmembrane region" description="Helical" evidence="8">
    <location>
        <begin position="43"/>
        <end position="70"/>
    </location>
</feature>
<comment type="similarity">
    <text evidence="2">Belongs to the amino acid/polyamine transporter 2 family.</text>
</comment>
<keyword evidence="11" id="KW-1185">Reference proteome</keyword>
<keyword evidence="6 8" id="KW-1133">Transmembrane helix</keyword>
<feature type="transmembrane region" description="Helical" evidence="8">
    <location>
        <begin position="109"/>
        <end position="130"/>
    </location>
</feature>
<evidence type="ECO:0000256" key="3">
    <source>
        <dbReference type="ARBA" id="ARBA00022448"/>
    </source>
</evidence>
<feature type="non-terminal residue" evidence="10">
    <location>
        <position position="426"/>
    </location>
</feature>
<feature type="transmembrane region" description="Helical" evidence="8">
    <location>
        <begin position="383"/>
        <end position="400"/>
    </location>
</feature>
<evidence type="ECO:0000256" key="6">
    <source>
        <dbReference type="ARBA" id="ARBA00022989"/>
    </source>
</evidence>
<dbReference type="PANTHER" id="PTHR22950">
    <property type="entry name" value="AMINO ACID TRANSPORTER"/>
    <property type="match status" value="1"/>
</dbReference>
<evidence type="ECO:0000259" key="9">
    <source>
        <dbReference type="Pfam" id="PF01490"/>
    </source>
</evidence>
<keyword evidence="4 8" id="KW-0812">Transmembrane</keyword>
<evidence type="ECO:0000256" key="8">
    <source>
        <dbReference type="SAM" id="Phobius"/>
    </source>
</evidence>
<dbReference type="RefSeq" id="XP_025598089.1">
    <property type="nucleotide sequence ID" value="XM_025740912.1"/>
</dbReference>
<feature type="domain" description="Amino acid transporter transmembrane" evidence="9">
    <location>
        <begin position="30"/>
        <end position="425"/>
    </location>
</feature>
<evidence type="ECO:0000313" key="11">
    <source>
        <dbReference type="Proteomes" id="UP000245946"/>
    </source>
</evidence>
<feature type="transmembrane region" description="Helical" evidence="8">
    <location>
        <begin position="182"/>
        <end position="202"/>
    </location>
</feature>
<gene>
    <name evidence="10" type="ORF">FA09DRAFT_318751</name>
</gene>
<feature type="transmembrane region" description="Helical" evidence="8">
    <location>
        <begin position="257"/>
        <end position="281"/>
    </location>
</feature>
<dbReference type="STRING" id="58919.A0A316Z7Q9"/>
<protein>
    <recommendedName>
        <fullName evidence="9">Amino acid transporter transmembrane domain-containing protein</fullName>
    </recommendedName>
</protein>
<name>A0A316Z7Q9_9BASI</name>
<proteinExistence type="inferred from homology"/>
<dbReference type="PANTHER" id="PTHR22950:SF692">
    <property type="entry name" value="TRANSMEMBRANE AMINO ACID TRANSPORTER FAMILY PROTEIN"/>
    <property type="match status" value="1"/>
</dbReference>
<accession>A0A316Z7Q9</accession>
<sequence length="426" mass="44757">MLEAQQRRASYAKSSGMSSGARFAAQGYGSSTFWQSWFNTVNALVGVGILALPLALAYAGWVAGIGLFLLSGLLTNYTGKLLARIMAQEPSVRTYADIGAYAFGARARLVVSAFFCLELWAVATALVILFGDSTHALVQAAARAGHGTLGLEAWAPAGFKALGLAIVLPSVFLPLRFLSPISVVGIVSIITLFSVVLSDGIVKREAPGSLWQPAPTSAWPDWQKVPLSFGLIMSGFSAHPIIPSLNKDLKDPRHFPLMLDLAYVAATAIYLSMGVVGYLLFGRHVSSEITQDLSRTPGYPAVLNKIAIWMIVVSALSKFALAVRPINTTVELLFGPPAPDADGSTTPVARAEDVNPLAGSAISLRAGAATAAWAPRSRAAVRAALRIAIAALVGLTAIVLPGFEKVMAFLGAFLAFSTCVFGPVIA</sequence>
<dbReference type="GO" id="GO:0015179">
    <property type="term" value="F:L-amino acid transmembrane transporter activity"/>
    <property type="evidence" value="ECO:0007669"/>
    <property type="project" value="TreeGrafter"/>
</dbReference>
<feature type="transmembrane region" description="Helical" evidence="8">
    <location>
        <begin position="406"/>
        <end position="425"/>
    </location>
</feature>
<evidence type="ECO:0000256" key="2">
    <source>
        <dbReference type="ARBA" id="ARBA00008066"/>
    </source>
</evidence>
<dbReference type="GO" id="GO:0005774">
    <property type="term" value="C:vacuolar membrane"/>
    <property type="evidence" value="ECO:0007669"/>
    <property type="project" value="TreeGrafter"/>
</dbReference>
<evidence type="ECO:0000256" key="5">
    <source>
        <dbReference type="ARBA" id="ARBA00022970"/>
    </source>
</evidence>
<dbReference type="OrthoDB" id="655540at2759"/>
<evidence type="ECO:0000256" key="7">
    <source>
        <dbReference type="ARBA" id="ARBA00023136"/>
    </source>
</evidence>
<organism evidence="10 11">
    <name type="scientific">Tilletiopsis washingtonensis</name>
    <dbReference type="NCBI Taxonomy" id="58919"/>
    <lineage>
        <taxon>Eukaryota</taxon>
        <taxon>Fungi</taxon>
        <taxon>Dikarya</taxon>
        <taxon>Basidiomycota</taxon>
        <taxon>Ustilaginomycotina</taxon>
        <taxon>Exobasidiomycetes</taxon>
        <taxon>Entylomatales</taxon>
        <taxon>Entylomatales incertae sedis</taxon>
        <taxon>Tilletiopsis</taxon>
    </lineage>
</organism>
<evidence type="ECO:0000256" key="4">
    <source>
        <dbReference type="ARBA" id="ARBA00022692"/>
    </source>
</evidence>
<dbReference type="Pfam" id="PF01490">
    <property type="entry name" value="Aa_trans"/>
    <property type="match status" value="1"/>
</dbReference>
<keyword evidence="3" id="KW-0813">Transport</keyword>
<evidence type="ECO:0000313" key="10">
    <source>
        <dbReference type="EMBL" id="PWN97810.1"/>
    </source>
</evidence>
<keyword evidence="5" id="KW-0029">Amino-acid transport</keyword>
<evidence type="ECO:0000256" key="1">
    <source>
        <dbReference type="ARBA" id="ARBA00004141"/>
    </source>
</evidence>
<keyword evidence="7 8" id="KW-0472">Membrane</keyword>
<dbReference type="GeneID" id="37268456"/>
<comment type="subcellular location">
    <subcellularLocation>
        <location evidence="1">Membrane</location>
        <topology evidence="1">Multi-pass membrane protein</topology>
    </subcellularLocation>
</comment>
<dbReference type="EMBL" id="KZ819293">
    <property type="protein sequence ID" value="PWN97810.1"/>
    <property type="molecule type" value="Genomic_DNA"/>
</dbReference>
<dbReference type="Proteomes" id="UP000245946">
    <property type="component" value="Unassembled WGS sequence"/>
</dbReference>
<dbReference type="AlphaFoldDB" id="A0A316Z7Q9"/>
<dbReference type="InterPro" id="IPR013057">
    <property type="entry name" value="AA_transpt_TM"/>
</dbReference>
<feature type="transmembrane region" description="Helical" evidence="8">
    <location>
        <begin position="153"/>
        <end position="175"/>
    </location>
</feature>